<organism evidence="1 2">
    <name type="scientific">Coniosporium uncinatum</name>
    <dbReference type="NCBI Taxonomy" id="93489"/>
    <lineage>
        <taxon>Eukaryota</taxon>
        <taxon>Fungi</taxon>
        <taxon>Dikarya</taxon>
        <taxon>Ascomycota</taxon>
        <taxon>Pezizomycotina</taxon>
        <taxon>Dothideomycetes</taxon>
        <taxon>Dothideomycetes incertae sedis</taxon>
        <taxon>Coniosporium</taxon>
    </lineage>
</organism>
<name>A0ACC3DZT4_9PEZI</name>
<gene>
    <name evidence="1" type="ORF">LTS18_004302</name>
</gene>
<proteinExistence type="predicted"/>
<reference evidence="1" key="1">
    <citation type="submission" date="2024-09" db="EMBL/GenBank/DDBJ databases">
        <title>Black Yeasts Isolated from many extreme environments.</title>
        <authorList>
            <person name="Coleine C."/>
            <person name="Stajich J.E."/>
            <person name="Selbmann L."/>
        </authorList>
    </citation>
    <scope>NUCLEOTIDE SEQUENCE</scope>
    <source>
        <strain evidence="1">CCFEE 5737</strain>
    </source>
</reference>
<evidence type="ECO:0000313" key="1">
    <source>
        <dbReference type="EMBL" id="KAK3082390.1"/>
    </source>
</evidence>
<comment type="caution">
    <text evidence="1">The sequence shown here is derived from an EMBL/GenBank/DDBJ whole genome shotgun (WGS) entry which is preliminary data.</text>
</comment>
<dbReference type="Proteomes" id="UP001186974">
    <property type="component" value="Unassembled WGS sequence"/>
</dbReference>
<sequence>MPVNAEKPAKVIPAQLSFLTIYSPPLGRTDETFRDQVVFYYHKTARARHKKGNSQDEDLERQKQEEENEKLRQIGLAQGMVDFARSFSNGEPVDSVETEKSRIILHELERDWWILASVDLTQLPLNPTPTAKSTATDEPTTTVEYSSREVSTPELLLEQLLRAYRIFLLHHGTSLSDLFVRLSRPKFCAILDKYWTRFANNWDVLLHGHPAVDIYNGIKLAAGGELGVGVGEEEWGSGERAVLEDLTSQTDGLVDLMVCRFGEPPVRVEQEEVHTTSTTKGTRTSELAQQPWMGVGDIPRPADGVVFSGMGAVSRDSIRSLTSWVESVYTYGEHAYGVKDTPGSNRRKRRKRNPRPGFTQQPSGSPETVKVTPPLQDARKAPENATANGVASKENKSTPPPPQQHGIPPPIVSAVEQSLDKATAGADENTLTDETDRAKASTNEPSMWMDVLTLGYTRWGPSIKRAETPQPQPQPQPQPVSRMDMKDEAEEEDDDDGPALQSVAPDPEGRRLEDRITAHIHQENSGHFAIGLKGNLEDDEPVDDETANEDANEHDDAEGSRIMIRTLYIEIIKRLPSRKEGAGSSSSSDEDNDDDDDPLSSPPARLRTPQRLRVLLYIRRPFIYTLLFRPQTDALSIPAFYRTLHKHLDPLHKPLCLSTSPARVAARIAGSNTPYTTTAAAAADNNATPIFDLVYDPKSLTIRTSIPLIPDPGTLAAEGLNIGITGSFTSSLPAHPETSSASSAAGAAAAQTPWTRLEALNVHSAILATVAGTRRRGGEREVERTGKTGRGWWVVWLRVTASDDVDANQDGDGDPVVGSNGRRAEWELASRRAVKEAPRTRVTPPSPPSSSSPPTRVEEQKDEDEDKDEGEEDKSATSSDSLAGSAQHSDDNDDVDAETRRIRRRVMGLREAILIRRSRDAVLSSTRLSGSAAAAGSGAGRGGGSRVSSGLWNTGLGFGMGMGLGLGSEAGSSAQTAAAATGYGPARLAEGIGVDARKYVEGLLSLNR</sequence>
<evidence type="ECO:0000313" key="2">
    <source>
        <dbReference type="Proteomes" id="UP001186974"/>
    </source>
</evidence>
<dbReference type="EMBL" id="JAWDJW010000001">
    <property type="protein sequence ID" value="KAK3082390.1"/>
    <property type="molecule type" value="Genomic_DNA"/>
</dbReference>
<accession>A0ACC3DZT4</accession>
<protein>
    <submittedName>
        <fullName evidence="1">Uncharacterized protein</fullName>
    </submittedName>
</protein>
<keyword evidence="2" id="KW-1185">Reference proteome</keyword>